<dbReference type="EMBL" id="JAEKNN010000025">
    <property type="protein sequence ID" value="MBJ7608854.1"/>
    <property type="molecule type" value="Genomic_DNA"/>
</dbReference>
<evidence type="ECO:0000313" key="1">
    <source>
        <dbReference type="EMBL" id="MBJ7608854.1"/>
    </source>
</evidence>
<reference evidence="1 2" key="1">
    <citation type="submission" date="2020-10" db="EMBL/GenBank/DDBJ databases">
        <title>Ca. Dormibacterota MAGs.</title>
        <authorList>
            <person name="Montgomery K."/>
        </authorList>
    </citation>
    <scope>NUCLEOTIDE SEQUENCE [LARGE SCALE GENOMIC DNA]</scope>
    <source>
        <strain evidence="1">Mitchell_Peninsula_5</strain>
    </source>
</reference>
<proteinExistence type="predicted"/>
<dbReference type="InterPro" id="IPR036028">
    <property type="entry name" value="SH3-like_dom_sf"/>
</dbReference>
<accession>A0A934KLV9</accession>
<gene>
    <name evidence="1" type="ORF">JF887_05420</name>
</gene>
<evidence type="ECO:0000313" key="2">
    <source>
        <dbReference type="Proteomes" id="UP000614410"/>
    </source>
</evidence>
<comment type="caution">
    <text evidence="1">The sequence shown here is derived from an EMBL/GenBank/DDBJ whole genome shotgun (WGS) entry which is preliminary data.</text>
</comment>
<dbReference type="Gene3D" id="2.30.30.40">
    <property type="entry name" value="SH3 Domains"/>
    <property type="match status" value="1"/>
</dbReference>
<dbReference type="SUPFAM" id="SSF50044">
    <property type="entry name" value="SH3-domain"/>
    <property type="match status" value="1"/>
</dbReference>
<sequence>MRVREAHTIPKRPAFRLDVGDRVQVGERDTEWPEFVFVTATHGSGWVPARHLSHPLAAAGVEVPYDITELATAPGEVLDVVMADDLSGWLWCRSSRGGEGWVPARIDAIPGDG</sequence>
<evidence type="ECO:0008006" key="3">
    <source>
        <dbReference type="Google" id="ProtNLM"/>
    </source>
</evidence>
<protein>
    <recommendedName>
        <fullName evidence="3">SH3 domain-containing protein</fullName>
    </recommendedName>
</protein>
<dbReference type="Proteomes" id="UP000614410">
    <property type="component" value="Unassembled WGS sequence"/>
</dbReference>
<name>A0A934KLV9_9BACT</name>
<dbReference type="AlphaFoldDB" id="A0A934KLV9"/>
<organism evidence="1 2">
    <name type="scientific">Candidatus Amunia macphersoniae</name>
    <dbReference type="NCBI Taxonomy" id="3127014"/>
    <lineage>
        <taxon>Bacteria</taxon>
        <taxon>Bacillati</taxon>
        <taxon>Candidatus Dormiibacterota</taxon>
        <taxon>Candidatus Dormibacteria</taxon>
        <taxon>Candidatus Aeolococcales</taxon>
        <taxon>Candidatus Aeolococcaceae</taxon>
        <taxon>Candidatus Amunia</taxon>
    </lineage>
</organism>